<accession>A0A4Q0I8C4</accession>
<evidence type="ECO:0000313" key="2">
    <source>
        <dbReference type="Proteomes" id="UP000289166"/>
    </source>
</evidence>
<sequence length="90" mass="10600">MFSYGEIVREIKRYISEEFNIQPLSIESDLQLSSIQILNTVTWIEKTYQIEVDDKYIFHGMFKNIRLLSLYISGELGSEQNRNMFLNAVS</sequence>
<dbReference type="EMBL" id="RLII01000001">
    <property type="protein sequence ID" value="RXE60706.1"/>
    <property type="molecule type" value="Genomic_DNA"/>
</dbReference>
<proteinExistence type="predicted"/>
<evidence type="ECO:0000313" key="1">
    <source>
        <dbReference type="EMBL" id="RXE60706.1"/>
    </source>
</evidence>
<name>A0A4Q0I8C4_9FIRM</name>
<dbReference type="RefSeq" id="WP_069194548.1">
    <property type="nucleotide sequence ID" value="NZ_RLII01000001.1"/>
</dbReference>
<organism evidence="1 2">
    <name type="scientific">Acetivibrio mesophilus</name>
    <dbReference type="NCBI Taxonomy" id="2487273"/>
    <lineage>
        <taxon>Bacteria</taxon>
        <taxon>Bacillati</taxon>
        <taxon>Bacillota</taxon>
        <taxon>Clostridia</taxon>
        <taxon>Eubacteriales</taxon>
        <taxon>Oscillospiraceae</taxon>
        <taxon>Acetivibrio</taxon>
    </lineage>
</organism>
<evidence type="ECO:0008006" key="3">
    <source>
        <dbReference type="Google" id="ProtNLM"/>
    </source>
</evidence>
<reference evidence="2" key="1">
    <citation type="submission" date="2018-11" db="EMBL/GenBank/DDBJ databases">
        <title>Genome sequencing of a novel mesophilic and cellulolytic organism within the genus Hungateiclostridium.</title>
        <authorList>
            <person name="Rettenmaier R."/>
            <person name="Liebl W."/>
            <person name="Zverlov V."/>
        </authorList>
    </citation>
    <scope>NUCLEOTIDE SEQUENCE [LARGE SCALE GENOMIC DNA]</scope>
    <source>
        <strain evidence="2">N2K1</strain>
    </source>
</reference>
<comment type="caution">
    <text evidence="1">The sequence shown here is derived from an EMBL/GenBank/DDBJ whole genome shotgun (WGS) entry which is preliminary data.</text>
</comment>
<dbReference type="Proteomes" id="UP000289166">
    <property type="component" value="Unassembled WGS sequence"/>
</dbReference>
<dbReference type="AlphaFoldDB" id="A0A4Q0I8C4"/>
<dbReference type="InterPro" id="IPR036736">
    <property type="entry name" value="ACP-like_sf"/>
</dbReference>
<protein>
    <recommendedName>
        <fullName evidence="3">Carrier domain-containing protein</fullName>
    </recommendedName>
</protein>
<dbReference type="SUPFAM" id="SSF47336">
    <property type="entry name" value="ACP-like"/>
    <property type="match status" value="1"/>
</dbReference>
<dbReference type="OrthoDB" id="9974538at2"/>
<keyword evidence="2" id="KW-1185">Reference proteome</keyword>
<dbReference type="Gene3D" id="1.10.1200.10">
    <property type="entry name" value="ACP-like"/>
    <property type="match status" value="1"/>
</dbReference>
<gene>
    <name evidence="1" type="ORF">EFD62_01950</name>
</gene>